<dbReference type="PROSITE" id="PS00028">
    <property type="entry name" value="ZINC_FINGER_C2H2_1"/>
    <property type="match status" value="2"/>
</dbReference>
<evidence type="ECO:0000256" key="4">
    <source>
        <dbReference type="ARBA" id="ARBA00022771"/>
    </source>
</evidence>
<dbReference type="SMART" id="SM00355">
    <property type="entry name" value="ZnF_C2H2"/>
    <property type="match status" value="2"/>
</dbReference>
<keyword evidence="7" id="KW-0804">Transcription</keyword>
<comment type="subcellular location">
    <subcellularLocation>
        <location evidence="1">Nucleus</location>
    </subcellularLocation>
</comment>
<dbReference type="eggNOG" id="KOG1721">
    <property type="taxonomic scope" value="Eukaryota"/>
</dbReference>
<evidence type="ECO:0000313" key="12">
    <source>
        <dbReference type="EMBL" id="KCW85606.1"/>
    </source>
</evidence>
<dbReference type="GO" id="GO:0008270">
    <property type="term" value="F:zinc ion binding"/>
    <property type="evidence" value="ECO:0007669"/>
    <property type="project" value="UniProtKB-KW"/>
</dbReference>
<gene>
    <name evidence="12" type="ORF">EUGRSUZ_B02393</name>
</gene>
<dbReference type="PANTHER" id="PTHR26374:SF379">
    <property type="entry name" value="ZINC FINGER PROTEIN ZAT12"/>
    <property type="match status" value="1"/>
</dbReference>
<organism evidence="12">
    <name type="scientific">Eucalyptus grandis</name>
    <name type="common">Flooded gum</name>
    <dbReference type="NCBI Taxonomy" id="71139"/>
    <lineage>
        <taxon>Eukaryota</taxon>
        <taxon>Viridiplantae</taxon>
        <taxon>Streptophyta</taxon>
        <taxon>Embryophyta</taxon>
        <taxon>Tracheophyta</taxon>
        <taxon>Spermatophyta</taxon>
        <taxon>Magnoliopsida</taxon>
        <taxon>eudicotyledons</taxon>
        <taxon>Gunneridae</taxon>
        <taxon>Pentapetalae</taxon>
        <taxon>rosids</taxon>
        <taxon>malvids</taxon>
        <taxon>Myrtales</taxon>
        <taxon>Myrtaceae</taxon>
        <taxon>Myrtoideae</taxon>
        <taxon>Eucalypteae</taxon>
        <taxon>Eucalyptus</taxon>
    </lineage>
</organism>
<keyword evidence="2" id="KW-0479">Metal-binding</keyword>
<keyword evidence="4 9" id="KW-0863">Zinc-finger</keyword>
<dbReference type="STRING" id="71139.A0A059D5B5"/>
<feature type="domain" description="C2H2-type" evidence="11">
    <location>
        <begin position="198"/>
        <end position="225"/>
    </location>
</feature>
<protein>
    <recommendedName>
        <fullName evidence="11">C2H2-type domain-containing protein</fullName>
    </recommendedName>
</protein>
<evidence type="ECO:0000256" key="9">
    <source>
        <dbReference type="PROSITE-ProRule" id="PRU00042"/>
    </source>
</evidence>
<dbReference type="InterPro" id="IPR013087">
    <property type="entry name" value="Znf_C2H2_type"/>
</dbReference>
<dbReference type="InParanoid" id="A0A059D5B5"/>
<dbReference type="InterPro" id="IPR036236">
    <property type="entry name" value="Znf_C2H2_sf"/>
</dbReference>
<evidence type="ECO:0000256" key="8">
    <source>
        <dbReference type="ARBA" id="ARBA00023242"/>
    </source>
</evidence>
<evidence type="ECO:0000259" key="11">
    <source>
        <dbReference type="PROSITE" id="PS50157"/>
    </source>
</evidence>
<evidence type="ECO:0000256" key="7">
    <source>
        <dbReference type="ARBA" id="ARBA00023163"/>
    </source>
</evidence>
<dbReference type="Gramene" id="KCW85606">
    <property type="protein sequence ID" value="KCW85606"/>
    <property type="gene ID" value="EUGRSUZ_B02393"/>
</dbReference>
<evidence type="ECO:0000256" key="5">
    <source>
        <dbReference type="ARBA" id="ARBA00022833"/>
    </source>
</evidence>
<dbReference type="PROSITE" id="PS50157">
    <property type="entry name" value="ZINC_FINGER_C2H2_2"/>
    <property type="match status" value="1"/>
</dbReference>
<feature type="region of interest" description="Disordered" evidence="10">
    <location>
        <begin position="116"/>
        <end position="135"/>
    </location>
</feature>
<sequence length="327" mass="35970">MNVSGAHETYALFEIPVPCVSDVLGVTDRVESVNDKCRRKAFRKVKASTASLTCDDLPSFHTRSHGILALPLAAQAATFALHLRAKLPRYHCPSYSFPKKLEGLFVTSVSKIRPHSTSHCRTSHPDSAEQAKEGNQKNQTLRFHILYYRLQEMVKRDREDAGVEALARANCLMLLSQVGESTNSSSPNHKSRPTERMFKCKTCNREFSSSQALGGHRASHKKPKLISGDLLHLGHAAYSSPAKPKKHECSICGLEFPIGQALGGHVRRHRAAMLESLAAVATKPVPVLKKSNSKRVMGLDLNSSPMEDDLTLRLGKVAPPLVLDLVL</sequence>
<keyword evidence="6" id="KW-0805">Transcription regulation</keyword>
<dbReference type="SUPFAM" id="SSF57667">
    <property type="entry name" value="beta-beta-alpha zinc fingers"/>
    <property type="match status" value="1"/>
</dbReference>
<feature type="compositionally biased region" description="Basic and acidic residues" evidence="10">
    <location>
        <begin position="123"/>
        <end position="135"/>
    </location>
</feature>
<keyword evidence="5" id="KW-0862">Zinc</keyword>
<name>A0A059D5B5_EUCGR</name>
<evidence type="ECO:0000256" key="2">
    <source>
        <dbReference type="ARBA" id="ARBA00022723"/>
    </source>
</evidence>
<dbReference type="Gene3D" id="3.30.160.60">
    <property type="entry name" value="Classic Zinc Finger"/>
    <property type="match status" value="1"/>
</dbReference>
<dbReference type="AlphaFoldDB" id="A0A059D5B5"/>
<evidence type="ECO:0000256" key="3">
    <source>
        <dbReference type="ARBA" id="ARBA00022737"/>
    </source>
</evidence>
<proteinExistence type="predicted"/>
<dbReference type="Pfam" id="PF13912">
    <property type="entry name" value="zf-C2H2_6"/>
    <property type="match status" value="2"/>
</dbReference>
<keyword evidence="3" id="KW-0677">Repeat</keyword>
<evidence type="ECO:0000256" key="6">
    <source>
        <dbReference type="ARBA" id="ARBA00023015"/>
    </source>
</evidence>
<dbReference type="GO" id="GO:0010200">
    <property type="term" value="P:response to chitin"/>
    <property type="evidence" value="ECO:0000318"/>
    <property type="project" value="GO_Central"/>
</dbReference>
<evidence type="ECO:0000256" key="1">
    <source>
        <dbReference type="ARBA" id="ARBA00004123"/>
    </source>
</evidence>
<accession>A0A059D5B5</accession>
<dbReference type="PANTHER" id="PTHR26374">
    <property type="entry name" value="ZINC FINGER PROTEIN ZAT5"/>
    <property type="match status" value="1"/>
</dbReference>
<dbReference type="GO" id="GO:0005634">
    <property type="term" value="C:nucleus"/>
    <property type="evidence" value="ECO:0007669"/>
    <property type="project" value="UniProtKB-SubCell"/>
</dbReference>
<dbReference type="EMBL" id="KK198754">
    <property type="protein sequence ID" value="KCW85606.1"/>
    <property type="molecule type" value="Genomic_DNA"/>
</dbReference>
<dbReference type="GO" id="GO:0006950">
    <property type="term" value="P:response to stress"/>
    <property type="evidence" value="ECO:0000318"/>
    <property type="project" value="GO_Central"/>
</dbReference>
<keyword evidence="8" id="KW-0539">Nucleus</keyword>
<evidence type="ECO:0000256" key="10">
    <source>
        <dbReference type="SAM" id="MobiDB-lite"/>
    </source>
</evidence>
<reference evidence="12" key="1">
    <citation type="submission" date="2013-07" db="EMBL/GenBank/DDBJ databases">
        <title>The genome of Eucalyptus grandis.</title>
        <authorList>
            <person name="Schmutz J."/>
            <person name="Hayes R."/>
            <person name="Myburg A."/>
            <person name="Tuskan G."/>
            <person name="Grattapaglia D."/>
            <person name="Rokhsar D.S."/>
        </authorList>
    </citation>
    <scope>NUCLEOTIDE SEQUENCE</scope>
    <source>
        <tissue evidence="12">Leaf extractions</tissue>
    </source>
</reference>